<organism evidence="1 2">
    <name type="scientific">Cannabis sativa</name>
    <name type="common">Hemp</name>
    <name type="synonym">Marijuana</name>
    <dbReference type="NCBI Taxonomy" id="3483"/>
    <lineage>
        <taxon>Eukaryota</taxon>
        <taxon>Viridiplantae</taxon>
        <taxon>Streptophyta</taxon>
        <taxon>Embryophyta</taxon>
        <taxon>Tracheophyta</taxon>
        <taxon>Spermatophyta</taxon>
        <taxon>Magnoliopsida</taxon>
        <taxon>eudicotyledons</taxon>
        <taxon>Gunneridae</taxon>
        <taxon>Pentapetalae</taxon>
        <taxon>rosids</taxon>
        <taxon>fabids</taxon>
        <taxon>Rosales</taxon>
        <taxon>Cannabaceae</taxon>
        <taxon>Cannabis</taxon>
    </lineage>
</organism>
<reference evidence="1 2" key="1">
    <citation type="journal article" date="2020" name="bioRxiv">
        <title>Sequence and annotation of 42 cannabis genomes reveals extensive copy number variation in cannabinoid synthesis and pathogen resistance genes.</title>
        <authorList>
            <person name="Mckernan K.J."/>
            <person name="Helbert Y."/>
            <person name="Kane L.T."/>
            <person name="Ebling H."/>
            <person name="Zhang L."/>
            <person name="Liu B."/>
            <person name="Eaton Z."/>
            <person name="Mclaughlin S."/>
            <person name="Kingan S."/>
            <person name="Baybayan P."/>
            <person name="Concepcion G."/>
            <person name="Jordan M."/>
            <person name="Riva A."/>
            <person name="Barbazuk W."/>
            <person name="Harkins T."/>
        </authorList>
    </citation>
    <scope>NUCLEOTIDE SEQUENCE [LARGE SCALE GENOMIC DNA]</scope>
    <source>
        <strain evidence="2">cv. Jamaican Lion 4</strain>
        <tissue evidence="1">Leaf</tissue>
    </source>
</reference>
<gene>
    <name evidence="1" type="ORF">G4B88_005827</name>
</gene>
<dbReference type="AlphaFoldDB" id="A0A7J6G5J3"/>
<dbReference type="EMBL" id="JAATIQ010000145">
    <property type="protein sequence ID" value="KAF4377349.1"/>
    <property type="molecule type" value="Genomic_DNA"/>
</dbReference>
<comment type="caution">
    <text evidence="1">The sequence shown here is derived from an EMBL/GenBank/DDBJ whole genome shotgun (WGS) entry which is preliminary data.</text>
</comment>
<name>A0A7J6G5J3_CANSA</name>
<keyword evidence="2" id="KW-1185">Reference proteome</keyword>
<proteinExistence type="predicted"/>
<sequence length="128" mass="14368">MGPKTMHLSVSSRSSLKSIDSALKIGPACQVPRLSLMNLEPEILKTRISSTRGGSYKWPLEAFTPFLAKSLSDSFKFSDRDGLATPRYHSWPPIEPRHWVTLAWCVIDANSSGLFSIFIMYNLFDTKS</sequence>
<dbReference type="Proteomes" id="UP000583929">
    <property type="component" value="Unassembled WGS sequence"/>
</dbReference>
<accession>A0A7J6G5J3</accession>
<evidence type="ECO:0000313" key="2">
    <source>
        <dbReference type="Proteomes" id="UP000583929"/>
    </source>
</evidence>
<evidence type="ECO:0000313" key="1">
    <source>
        <dbReference type="EMBL" id="KAF4377349.1"/>
    </source>
</evidence>
<protein>
    <submittedName>
        <fullName evidence="1">Uncharacterized protein</fullName>
    </submittedName>
</protein>